<organism evidence="7 8">
    <name type="scientific">[Clostridium] clostridioforme 90A8</name>
    <dbReference type="NCBI Taxonomy" id="999408"/>
    <lineage>
        <taxon>Bacteria</taxon>
        <taxon>Bacillati</taxon>
        <taxon>Bacillota</taxon>
        <taxon>Clostridia</taxon>
        <taxon>Lachnospirales</taxon>
        <taxon>Lachnospiraceae</taxon>
        <taxon>Enterocloster</taxon>
    </lineage>
</organism>
<comment type="similarity">
    <text evidence="2">Belongs to the CDP-glycerol glycerophosphotransferase family.</text>
</comment>
<dbReference type="Gene3D" id="3.40.50.11820">
    <property type="match status" value="1"/>
</dbReference>
<dbReference type="InterPro" id="IPR051612">
    <property type="entry name" value="Teichoic_Acid_Biosynth"/>
</dbReference>
<dbReference type="Proteomes" id="UP000013085">
    <property type="component" value="Unassembled WGS sequence"/>
</dbReference>
<dbReference type="GO" id="GO:0005886">
    <property type="term" value="C:plasma membrane"/>
    <property type="evidence" value="ECO:0007669"/>
    <property type="project" value="UniProtKB-SubCell"/>
</dbReference>
<keyword evidence="3" id="KW-1003">Cell membrane</keyword>
<dbReference type="HOGENOM" id="CLU_418396_0_0_9"/>
<dbReference type="Gene3D" id="3.40.50.12580">
    <property type="match status" value="1"/>
</dbReference>
<keyword evidence="5" id="KW-0777">Teichoic acid biosynthesis</keyword>
<keyword evidence="4" id="KW-0808">Transferase</keyword>
<reference evidence="7 8" key="1">
    <citation type="submission" date="2013-01" db="EMBL/GenBank/DDBJ databases">
        <title>The Genome Sequence of Clostridium clostridioforme 90A8.</title>
        <authorList>
            <consortium name="The Broad Institute Genome Sequencing Platform"/>
            <person name="Earl A."/>
            <person name="Ward D."/>
            <person name="Feldgarden M."/>
            <person name="Gevers D."/>
            <person name="Courvalin P."/>
            <person name="Lambert T."/>
            <person name="Walker B."/>
            <person name="Young S.K."/>
            <person name="Zeng Q."/>
            <person name="Gargeya S."/>
            <person name="Fitzgerald M."/>
            <person name="Haas B."/>
            <person name="Abouelleil A."/>
            <person name="Alvarado L."/>
            <person name="Arachchi H.M."/>
            <person name="Berlin A.M."/>
            <person name="Chapman S.B."/>
            <person name="Dewar J."/>
            <person name="Goldberg J."/>
            <person name="Griggs A."/>
            <person name="Gujja S."/>
            <person name="Hansen M."/>
            <person name="Howarth C."/>
            <person name="Imamovic A."/>
            <person name="Larimer J."/>
            <person name="McCowan C."/>
            <person name="Murphy C."/>
            <person name="Neiman D."/>
            <person name="Pearson M."/>
            <person name="Priest M."/>
            <person name="Roberts A."/>
            <person name="Saif S."/>
            <person name="Shea T."/>
            <person name="Sisk P."/>
            <person name="Sykes S."/>
            <person name="Wortman J."/>
            <person name="Nusbaum C."/>
            <person name="Birren B."/>
        </authorList>
    </citation>
    <scope>NUCLEOTIDE SEQUENCE [LARGE SCALE GENOMIC DNA]</scope>
    <source>
        <strain evidence="7 8">90A8</strain>
    </source>
</reference>
<name>A0A0E2HFD4_9FIRM</name>
<evidence type="ECO:0000313" key="8">
    <source>
        <dbReference type="Proteomes" id="UP000013085"/>
    </source>
</evidence>
<sequence length="655" mass="76226">MLFVFMSQPDFSCNPYALWKYIYENTEHETAWVVKRPERYEALRERRIECAVYNTIEGRNLIDKADYVIMNSYTFLEVEKRENQIFVNLWHGSGIKAHDYYNHDMSPGQARKLQTYFEKIDMMCVHSLDDRFRLSAQLHFDMRKAFVTGQPRLDCVMSSNGSENLKKLYGNALDGFDRLILYVPSFRANMSSHSGQIFSENVFRLNDYHDDQLNEFLEKNHAALVYKLHPIEQTAFKGRRFSVNERCFELTDNMLFDADVRYTEILNAFDVMISDYSSIVFDYLLLDRPVIYLIPDYEEYRNQRGFVFRNIDSYMPGDKAFDFRQMLDALQRVFDGADGYQEARGFVLSQRFDYRDNQSSKRCLEAILNYQKEEEEMDEFHEDERTRMPSAAEHLMSFLPEGSCVVDSTKRYSDDEKNVFLHSEKKIFYISSEIPNPYRRLTGQSSAEIADIDFYEKIKHLENGKVVFVQGGVDYALFAAAAGKSSSCLSANGSGAKKRIGFAGTIDNRIYFSMVQCICETFPDYDVVFAGHIYRSYPIWLDGFANLHYIEASYQELPQIIQSFEVAILPFFGRHQQTVPTELFQYMAVGKQVVASDMPNLPRLEGIYRSDSVADVIDNIRTALRRAHNQDIITGLQDKAAEHDWKAKVLSKEIF</sequence>
<comment type="subcellular location">
    <subcellularLocation>
        <location evidence="1">Cell membrane</location>
        <topology evidence="1">Peripheral membrane protein</topology>
    </subcellularLocation>
</comment>
<evidence type="ECO:0008006" key="9">
    <source>
        <dbReference type="Google" id="ProtNLM"/>
    </source>
</evidence>
<evidence type="ECO:0000256" key="6">
    <source>
        <dbReference type="ARBA" id="ARBA00023136"/>
    </source>
</evidence>
<keyword evidence="6" id="KW-0472">Membrane</keyword>
<dbReference type="InterPro" id="IPR043148">
    <property type="entry name" value="TagF_C"/>
</dbReference>
<dbReference type="PANTHER" id="PTHR37316">
    <property type="entry name" value="TEICHOIC ACID GLYCEROL-PHOSPHATE PRIMASE"/>
    <property type="match status" value="1"/>
</dbReference>
<dbReference type="InterPro" id="IPR043149">
    <property type="entry name" value="TagF_N"/>
</dbReference>
<accession>A0A0E2HFD4</accession>
<dbReference type="Gene3D" id="3.40.50.2000">
    <property type="entry name" value="Glycogen Phosphorylase B"/>
    <property type="match status" value="1"/>
</dbReference>
<gene>
    <name evidence="7" type="ORF">HMPREF1090_01075</name>
</gene>
<dbReference type="AlphaFoldDB" id="A0A0E2HFD4"/>
<dbReference type="SUPFAM" id="SSF53756">
    <property type="entry name" value="UDP-Glycosyltransferase/glycogen phosphorylase"/>
    <property type="match status" value="1"/>
</dbReference>
<dbReference type="InterPro" id="IPR007554">
    <property type="entry name" value="Glycerophosphate_synth"/>
</dbReference>
<dbReference type="GO" id="GO:0019350">
    <property type="term" value="P:teichoic acid biosynthetic process"/>
    <property type="evidence" value="ECO:0007669"/>
    <property type="project" value="UniProtKB-KW"/>
</dbReference>
<dbReference type="PANTHER" id="PTHR37316:SF3">
    <property type="entry name" value="TEICHOIC ACID GLYCEROL-PHOSPHATE TRANSFERASE"/>
    <property type="match status" value="1"/>
</dbReference>
<dbReference type="RefSeq" id="WP_002594930.1">
    <property type="nucleotide sequence ID" value="NZ_KB850998.1"/>
</dbReference>
<protein>
    <recommendedName>
        <fullName evidence="9">Glycosyltransferase</fullName>
    </recommendedName>
</protein>
<dbReference type="Pfam" id="PF04464">
    <property type="entry name" value="Glyphos_transf"/>
    <property type="match status" value="1"/>
</dbReference>
<dbReference type="EMBL" id="AGYR01000007">
    <property type="protein sequence ID" value="ENZ18758.1"/>
    <property type="molecule type" value="Genomic_DNA"/>
</dbReference>
<comment type="caution">
    <text evidence="7">The sequence shown here is derived from an EMBL/GenBank/DDBJ whole genome shotgun (WGS) entry which is preliminary data.</text>
</comment>
<evidence type="ECO:0000256" key="2">
    <source>
        <dbReference type="ARBA" id="ARBA00010488"/>
    </source>
</evidence>
<dbReference type="GO" id="GO:0047355">
    <property type="term" value="F:CDP-glycerol glycerophosphotransferase activity"/>
    <property type="evidence" value="ECO:0007669"/>
    <property type="project" value="InterPro"/>
</dbReference>
<evidence type="ECO:0000313" key="7">
    <source>
        <dbReference type="EMBL" id="ENZ18758.1"/>
    </source>
</evidence>
<proteinExistence type="inferred from homology"/>
<evidence type="ECO:0000256" key="5">
    <source>
        <dbReference type="ARBA" id="ARBA00022944"/>
    </source>
</evidence>
<evidence type="ECO:0000256" key="1">
    <source>
        <dbReference type="ARBA" id="ARBA00004202"/>
    </source>
</evidence>
<dbReference type="PATRIC" id="fig|999408.3.peg.1151"/>
<evidence type="ECO:0000256" key="3">
    <source>
        <dbReference type="ARBA" id="ARBA00022475"/>
    </source>
</evidence>
<evidence type="ECO:0000256" key="4">
    <source>
        <dbReference type="ARBA" id="ARBA00022679"/>
    </source>
</evidence>